<feature type="region of interest" description="Disordered" evidence="1">
    <location>
        <begin position="369"/>
        <end position="397"/>
    </location>
</feature>
<keyword evidence="4" id="KW-1185">Reference proteome</keyword>
<feature type="non-terminal residue" evidence="3">
    <location>
        <position position="397"/>
    </location>
</feature>
<organism evidence="3 4">
    <name type="scientific">Scytalidium lignicola</name>
    <name type="common">Hyphomycete</name>
    <dbReference type="NCBI Taxonomy" id="5539"/>
    <lineage>
        <taxon>Eukaryota</taxon>
        <taxon>Fungi</taxon>
        <taxon>Dikarya</taxon>
        <taxon>Ascomycota</taxon>
        <taxon>Pezizomycotina</taxon>
        <taxon>Leotiomycetes</taxon>
        <taxon>Leotiomycetes incertae sedis</taxon>
        <taxon>Scytalidium</taxon>
    </lineage>
</organism>
<dbReference type="PANTHER" id="PTHR21357">
    <property type="entry name" value="FAM172 FAMILY PROTEIN HOMOLOG CG10038"/>
    <property type="match status" value="1"/>
</dbReference>
<dbReference type="GO" id="GO:0031048">
    <property type="term" value="P:regulatory ncRNA-mediated heterochromatin formation"/>
    <property type="evidence" value="ECO:0007669"/>
    <property type="project" value="TreeGrafter"/>
</dbReference>
<dbReference type="AlphaFoldDB" id="A0A3E2HK66"/>
<reference evidence="3 4" key="1">
    <citation type="submission" date="2018-05" db="EMBL/GenBank/DDBJ databases">
        <title>Draft genome sequence of Scytalidium lignicola DSM 105466, a ubiquitous saprotrophic fungus.</title>
        <authorList>
            <person name="Buettner E."/>
            <person name="Gebauer A.M."/>
            <person name="Hofrichter M."/>
            <person name="Liers C."/>
            <person name="Kellner H."/>
        </authorList>
    </citation>
    <scope>NUCLEOTIDE SEQUENCE [LARGE SCALE GENOMIC DNA]</scope>
    <source>
        <strain evidence="3 4">DSM 105466</strain>
    </source>
</reference>
<dbReference type="OMA" id="HGCNCYS"/>
<feature type="compositionally biased region" description="Acidic residues" evidence="1">
    <location>
        <begin position="369"/>
        <end position="382"/>
    </location>
</feature>
<dbReference type="EMBL" id="NCSJ02000031">
    <property type="protein sequence ID" value="RFU33715.1"/>
    <property type="molecule type" value="Genomic_DNA"/>
</dbReference>
<feature type="non-terminal residue" evidence="3">
    <location>
        <position position="1"/>
    </location>
</feature>
<dbReference type="PANTHER" id="PTHR21357:SF4">
    <property type="entry name" value="FAM172 FAMILY PROTEIN HOMOLOG CG10038"/>
    <property type="match status" value="1"/>
</dbReference>
<name>A0A3E2HK66_SCYLI</name>
<evidence type="ECO:0000313" key="4">
    <source>
        <dbReference type="Proteomes" id="UP000258309"/>
    </source>
</evidence>
<dbReference type="GO" id="GO:0035197">
    <property type="term" value="F:siRNA binding"/>
    <property type="evidence" value="ECO:0007669"/>
    <property type="project" value="TreeGrafter"/>
</dbReference>
<accession>A0A3E2HK66</accession>
<dbReference type="InterPro" id="IPR053858">
    <property type="entry name" value="Arb2_dom"/>
</dbReference>
<dbReference type="Pfam" id="PF22749">
    <property type="entry name" value="Arb2"/>
    <property type="match status" value="1"/>
</dbReference>
<protein>
    <recommendedName>
        <fullName evidence="2">Arb2 domain-containing protein</fullName>
    </recommendedName>
</protein>
<gene>
    <name evidence="3" type="ORF">B7463_g2621</name>
</gene>
<dbReference type="InterPro" id="IPR048263">
    <property type="entry name" value="Arb2"/>
</dbReference>
<dbReference type="GO" id="GO:0005634">
    <property type="term" value="C:nucleus"/>
    <property type="evidence" value="ECO:0007669"/>
    <property type="project" value="TreeGrafter"/>
</dbReference>
<sequence length="397" mass="44592">MFRRLESGLPKDPVFPTDLEGLGYFINDKDQIKSIENPKAYFKFFLTKNERYNSVQREAMNSMLTFQAAINAIVHERLEKLGLEKIRLPLGSRPNEPHVPIFISKDIKTKKRVIILFYEHNQDLGVLAHRILGGNGGINQGSVVNLVKYIQSLPTSPENHESPGIILANMGQLIWWRRGSRAVTQTTWLGLPQKSAVDAPCRLDPVKNTIPGNRSTEEHVSYIFDHVVEELVDPAAMLDVIGVSDGAVKVSMFLDDHAKWMKWGPRMSAFAAVATYFHAGDIKNAHFADWMASRARVYLPSEEPCEVFIAGPNGRPRQKIPAHGCPCFSLGEPYYSEALLPKGFKVVLDWFQEVAQDPCYANPGFVILDEEDDEEDEEDGGSEYEGAVEFKPIDQST</sequence>
<comment type="caution">
    <text evidence="3">The sequence shown here is derived from an EMBL/GenBank/DDBJ whole genome shotgun (WGS) entry which is preliminary data.</text>
</comment>
<dbReference type="Proteomes" id="UP000258309">
    <property type="component" value="Unassembled WGS sequence"/>
</dbReference>
<proteinExistence type="predicted"/>
<dbReference type="STRING" id="5539.A0A3E2HK66"/>
<dbReference type="OrthoDB" id="421951at2759"/>
<evidence type="ECO:0000313" key="3">
    <source>
        <dbReference type="EMBL" id="RFU33715.1"/>
    </source>
</evidence>
<feature type="domain" description="Arb2" evidence="2">
    <location>
        <begin position="15"/>
        <end position="305"/>
    </location>
</feature>
<evidence type="ECO:0000259" key="2">
    <source>
        <dbReference type="Pfam" id="PF22749"/>
    </source>
</evidence>
<evidence type="ECO:0000256" key="1">
    <source>
        <dbReference type="SAM" id="MobiDB-lite"/>
    </source>
</evidence>